<dbReference type="InterPro" id="IPR016167">
    <property type="entry name" value="FAD-bd_PCMH_sub1"/>
</dbReference>
<evidence type="ECO:0000259" key="5">
    <source>
        <dbReference type="PROSITE" id="PS51387"/>
    </source>
</evidence>
<dbReference type="EMBL" id="RKRA01000001">
    <property type="protein sequence ID" value="RPF25701.1"/>
    <property type="molecule type" value="Genomic_DNA"/>
</dbReference>
<dbReference type="InterPro" id="IPR036318">
    <property type="entry name" value="FAD-bd_PCMH-like_sf"/>
</dbReference>
<evidence type="ECO:0000256" key="1">
    <source>
        <dbReference type="ARBA" id="ARBA00001974"/>
    </source>
</evidence>
<dbReference type="Gene3D" id="3.30.70.2190">
    <property type="match status" value="1"/>
</dbReference>
<dbReference type="Gene3D" id="3.30.465.10">
    <property type="match status" value="1"/>
</dbReference>
<dbReference type="PANTHER" id="PTHR42934">
    <property type="entry name" value="GLYCOLATE OXIDASE SUBUNIT GLCD"/>
    <property type="match status" value="1"/>
</dbReference>
<dbReference type="PROSITE" id="PS51387">
    <property type="entry name" value="FAD_PCMH"/>
    <property type="match status" value="1"/>
</dbReference>
<dbReference type="InterPro" id="IPR006094">
    <property type="entry name" value="Oxid_FAD_bind_N"/>
</dbReference>
<dbReference type="Gene3D" id="3.30.43.10">
    <property type="entry name" value="Uridine Diphospho-n-acetylenolpyruvylglucosamine Reductase, domain 2"/>
    <property type="match status" value="1"/>
</dbReference>
<dbReference type="Gene3D" id="1.10.45.10">
    <property type="entry name" value="Vanillyl-alcohol Oxidase, Chain A, domain 4"/>
    <property type="match status" value="1"/>
</dbReference>
<evidence type="ECO:0000313" key="6">
    <source>
        <dbReference type="EMBL" id="RPF25701.1"/>
    </source>
</evidence>
<feature type="domain" description="FAD-binding PCMH-type" evidence="5">
    <location>
        <begin position="38"/>
        <end position="216"/>
    </location>
</feature>
<dbReference type="InterPro" id="IPR051914">
    <property type="entry name" value="FAD-linked_OxidoTrans_Type4"/>
</dbReference>
<dbReference type="InterPro" id="IPR016171">
    <property type="entry name" value="Vanillyl_alc_oxidase_C-sub2"/>
</dbReference>
<sequence>MDPLQQVTARLTAELGDEQVITDRQRLRTYECDGLAQYKVVPGLVVLARDAADVATAVRACADLRVPFVARGSGTGLSGGALPRAEGVLVVMSQMREIREIDAANQRAVVDPGVINLRLTQATTPDGYYFAPDPSSQSVCSIGGNVAENSGGAHCLKYGFTTNHVTGLDLVTPGGELVEIGGKAPDPPGYDLLGALVGSEGTLGIVTAATVRLTRLPEDVRTILAGFASTDDAGAATSAIIAAGVIPAAIEMMDALAIEAAEKAVHCGYPAGAGAVLVVELDGAAADVEGEFDEVVRHCQEAGAFEVRVAADDVERALIWKGRKSAFAAVGRISPDYIVQDGVIPRTALPKVLREIAQMSAERGVRVANVFHAGDGNLHPLVLFDDAEEGAAERAEEVAGGILDLCIANGGSITGEHGVGSDKAKYMPRMFSEDDLATMQAVRCAFDPAGISNPGKVFPTPRLCGERPGRHQGAHPLQEAGLAEVF</sequence>
<gene>
    <name evidence="6" type="ORF">EDD32_0111</name>
</gene>
<dbReference type="SUPFAM" id="SSF56176">
    <property type="entry name" value="FAD-binding/transporter-associated domain-like"/>
    <property type="match status" value="1"/>
</dbReference>
<name>A0A3N5A1D8_9MICO</name>
<reference evidence="6 7" key="1">
    <citation type="submission" date="2018-11" db="EMBL/GenBank/DDBJ databases">
        <title>Sequencing the genomes of 1000 actinobacteria strains.</title>
        <authorList>
            <person name="Klenk H.-P."/>
        </authorList>
    </citation>
    <scope>NUCLEOTIDE SEQUENCE [LARGE SCALE GENOMIC DNA]</scope>
    <source>
        <strain evidence="6 7">DSM 14418</strain>
    </source>
</reference>
<dbReference type="PANTHER" id="PTHR42934:SF1">
    <property type="entry name" value="GLYCOLATE OXIDASE SUBUNIT GLCD"/>
    <property type="match status" value="1"/>
</dbReference>
<dbReference type="InterPro" id="IPR016166">
    <property type="entry name" value="FAD-bd_PCMH"/>
</dbReference>
<evidence type="ECO:0000313" key="7">
    <source>
        <dbReference type="Proteomes" id="UP000280726"/>
    </source>
</evidence>
<evidence type="ECO:0000256" key="2">
    <source>
        <dbReference type="ARBA" id="ARBA00022630"/>
    </source>
</evidence>
<dbReference type="Proteomes" id="UP000280726">
    <property type="component" value="Unassembled WGS sequence"/>
</dbReference>
<dbReference type="AlphaFoldDB" id="A0A3N5A1D8"/>
<organism evidence="6 7">
    <name type="scientific">Georgenia muralis</name>
    <dbReference type="NCBI Taxonomy" id="154117"/>
    <lineage>
        <taxon>Bacteria</taxon>
        <taxon>Bacillati</taxon>
        <taxon>Actinomycetota</taxon>
        <taxon>Actinomycetes</taxon>
        <taxon>Micrococcales</taxon>
        <taxon>Bogoriellaceae</taxon>
        <taxon>Georgenia</taxon>
    </lineage>
</organism>
<dbReference type="SUPFAM" id="SSF55103">
    <property type="entry name" value="FAD-linked oxidases, C-terminal domain"/>
    <property type="match status" value="1"/>
</dbReference>
<comment type="caution">
    <text evidence="6">The sequence shown here is derived from an EMBL/GenBank/DDBJ whole genome shotgun (WGS) entry which is preliminary data.</text>
</comment>
<dbReference type="Pfam" id="PF01565">
    <property type="entry name" value="FAD_binding_4"/>
    <property type="match status" value="1"/>
</dbReference>
<protein>
    <submittedName>
        <fullName evidence="6">Glycolate oxidase</fullName>
    </submittedName>
</protein>
<keyword evidence="3" id="KW-0274">FAD</keyword>
<keyword evidence="2" id="KW-0285">Flavoprotein</keyword>
<evidence type="ECO:0000256" key="4">
    <source>
        <dbReference type="ARBA" id="ARBA00023002"/>
    </source>
</evidence>
<dbReference type="GO" id="GO:0016491">
    <property type="term" value="F:oxidoreductase activity"/>
    <property type="evidence" value="ECO:0007669"/>
    <property type="project" value="UniProtKB-KW"/>
</dbReference>
<dbReference type="OrthoDB" id="9811557at2"/>
<comment type="cofactor">
    <cofactor evidence="1">
        <name>FAD</name>
        <dbReference type="ChEBI" id="CHEBI:57692"/>
    </cofactor>
</comment>
<proteinExistence type="predicted"/>
<dbReference type="RefSeq" id="WP_123913678.1">
    <property type="nucleotide sequence ID" value="NZ_RKRA01000001.1"/>
</dbReference>
<dbReference type="InterPro" id="IPR016164">
    <property type="entry name" value="FAD-linked_Oxase-like_C"/>
</dbReference>
<dbReference type="InterPro" id="IPR004113">
    <property type="entry name" value="FAD-bd_oxidored_4_C"/>
</dbReference>
<accession>A0A3N5A1D8</accession>
<keyword evidence="7" id="KW-1185">Reference proteome</keyword>
<dbReference type="Pfam" id="PF02913">
    <property type="entry name" value="FAD-oxidase_C"/>
    <property type="match status" value="1"/>
</dbReference>
<dbReference type="Gene3D" id="3.30.70.2740">
    <property type="match status" value="1"/>
</dbReference>
<keyword evidence="4" id="KW-0560">Oxidoreductase</keyword>
<dbReference type="InterPro" id="IPR016169">
    <property type="entry name" value="FAD-bd_PCMH_sub2"/>
</dbReference>
<evidence type="ECO:0000256" key="3">
    <source>
        <dbReference type="ARBA" id="ARBA00022827"/>
    </source>
</evidence>
<dbReference type="GO" id="GO:0071949">
    <property type="term" value="F:FAD binding"/>
    <property type="evidence" value="ECO:0007669"/>
    <property type="project" value="InterPro"/>
</dbReference>